<dbReference type="SUPFAM" id="SSF52402">
    <property type="entry name" value="Adenine nucleotide alpha hydrolases-like"/>
    <property type="match status" value="1"/>
</dbReference>
<accession>A0A1M7Y3G9</accession>
<evidence type="ECO:0000259" key="5">
    <source>
        <dbReference type="SMART" id="SM00893"/>
    </source>
</evidence>
<evidence type="ECO:0000313" key="6">
    <source>
        <dbReference type="EMBL" id="SHO46410.1"/>
    </source>
</evidence>
<dbReference type="PANTHER" id="PTHR21294:SF8">
    <property type="entry name" value="ELECTRON TRANSFER FLAVOPROTEIN SUBUNIT BETA"/>
    <property type="match status" value="1"/>
</dbReference>
<dbReference type="InterPro" id="IPR014730">
    <property type="entry name" value="ETF_a/b_N"/>
</dbReference>
<dbReference type="PANTHER" id="PTHR21294">
    <property type="entry name" value="ELECTRON TRANSFER FLAVOPROTEIN BETA-SUBUNIT"/>
    <property type="match status" value="1"/>
</dbReference>
<keyword evidence="4" id="KW-0249">Electron transport</keyword>
<dbReference type="CDD" id="cd01714">
    <property type="entry name" value="ETF_beta"/>
    <property type="match status" value="1"/>
</dbReference>
<dbReference type="InterPro" id="IPR033948">
    <property type="entry name" value="ETF_beta_N"/>
</dbReference>
<dbReference type="Pfam" id="PF01012">
    <property type="entry name" value="ETF"/>
    <property type="match status" value="1"/>
</dbReference>
<protein>
    <recommendedName>
        <fullName evidence="2">Electron transfer flavoprotein subunit beta</fullName>
    </recommendedName>
</protein>
<evidence type="ECO:0000313" key="7">
    <source>
        <dbReference type="Proteomes" id="UP000184603"/>
    </source>
</evidence>
<dbReference type="RefSeq" id="WP_073612875.1">
    <property type="nucleotide sequence ID" value="NZ_FRFE01000005.1"/>
</dbReference>
<dbReference type="Gene3D" id="3.40.50.620">
    <property type="entry name" value="HUPs"/>
    <property type="match status" value="1"/>
</dbReference>
<evidence type="ECO:0000256" key="3">
    <source>
        <dbReference type="ARBA" id="ARBA00022448"/>
    </source>
</evidence>
<organism evidence="6 7">
    <name type="scientific">Desulfopila aestuarii DSM 18488</name>
    <dbReference type="NCBI Taxonomy" id="1121416"/>
    <lineage>
        <taxon>Bacteria</taxon>
        <taxon>Pseudomonadati</taxon>
        <taxon>Thermodesulfobacteriota</taxon>
        <taxon>Desulfobulbia</taxon>
        <taxon>Desulfobulbales</taxon>
        <taxon>Desulfocapsaceae</taxon>
        <taxon>Desulfopila</taxon>
    </lineage>
</organism>
<keyword evidence="7" id="KW-1185">Reference proteome</keyword>
<dbReference type="SMART" id="SM00893">
    <property type="entry name" value="ETF"/>
    <property type="match status" value="1"/>
</dbReference>
<gene>
    <name evidence="6" type="ORF">SAMN02745220_01479</name>
</gene>
<dbReference type="AlphaFoldDB" id="A0A1M7Y3G9"/>
<dbReference type="OrthoDB" id="9781325at2"/>
<evidence type="ECO:0000256" key="2">
    <source>
        <dbReference type="ARBA" id="ARBA00016797"/>
    </source>
</evidence>
<dbReference type="EMBL" id="FRFE01000005">
    <property type="protein sequence ID" value="SHO46410.1"/>
    <property type="molecule type" value="Genomic_DNA"/>
</dbReference>
<reference evidence="6 7" key="1">
    <citation type="submission" date="2016-12" db="EMBL/GenBank/DDBJ databases">
        <authorList>
            <person name="Song W.-J."/>
            <person name="Kurnit D.M."/>
        </authorList>
    </citation>
    <scope>NUCLEOTIDE SEQUENCE [LARGE SCALE GENOMIC DNA]</scope>
    <source>
        <strain evidence="6 7">DSM 18488</strain>
    </source>
</reference>
<dbReference type="GO" id="GO:0009055">
    <property type="term" value="F:electron transfer activity"/>
    <property type="evidence" value="ECO:0007669"/>
    <property type="project" value="InterPro"/>
</dbReference>
<dbReference type="InterPro" id="IPR012255">
    <property type="entry name" value="ETF_b"/>
</dbReference>
<keyword evidence="3" id="KW-0813">Transport</keyword>
<dbReference type="PIRSF" id="PIRSF000090">
    <property type="entry name" value="Beta-ETF"/>
    <property type="match status" value="1"/>
</dbReference>
<feature type="domain" description="Electron transfer flavoprotein alpha/beta-subunit N-terminal" evidence="5">
    <location>
        <begin position="23"/>
        <end position="213"/>
    </location>
</feature>
<name>A0A1M7Y3G9_9BACT</name>
<evidence type="ECO:0000256" key="4">
    <source>
        <dbReference type="ARBA" id="ARBA00022982"/>
    </source>
</evidence>
<comment type="similarity">
    <text evidence="1">Belongs to the ETF beta-subunit/FixA family.</text>
</comment>
<dbReference type="STRING" id="1121416.SAMN02745220_01479"/>
<dbReference type="InterPro" id="IPR014729">
    <property type="entry name" value="Rossmann-like_a/b/a_fold"/>
</dbReference>
<dbReference type="Proteomes" id="UP000184603">
    <property type="component" value="Unassembled WGS sequence"/>
</dbReference>
<proteinExistence type="inferred from homology"/>
<evidence type="ECO:0000256" key="1">
    <source>
        <dbReference type="ARBA" id="ARBA00007557"/>
    </source>
</evidence>
<sequence length="256" mass="28303">MKLLVCIKQVPDMESKFRIDADGVWYDRGDLAWRMNEYDEYAVEQAVRQKEQAGGDVTVLCIGSDQVKETMKKALAMGCDRGVHIADSHSYMKDPYQIAAMIAEFARDKGFDIIFTGMQSQDRGSGQVGVMLAELLDMAAITTIVDYTYDNGSVVVQRELEGGVKAKVKAALPVLVTCQLGLNTPRYPTLPNIMKAKKKELLTIEAKMLQSTDSMQKTVKMALPEKRVGGLFLEGEPDSIADRLIAILKEKTSVLA</sequence>